<feature type="compositionally biased region" description="Low complexity" evidence="1">
    <location>
        <begin position="169"/>
        <end position="181"/>
    </location>
</feature>
<evidence type="ECO:0000313" key="6">
    <source>
        <dbReference type="Proteomes" id="UP000006039"/>
    </source>
</evidence>
<feature type="region of interest" description="Disordered" evidence="1">
    <location>
        <begin position="475"/>
        <end position="502"/>
    </location>
</feature>
<keyword evidence="2" id="KW-0472">Membrane</keyword>
<feature type="region of interest" description="Disordered" evidence="1">
    <location>
        <begin position="413"/>
        <end position="439"/>
    </location>
</feature>
<feature type="compositionally biased region" description="Polar residues" evidence="1">
    <location>
        <begin position="487"/>
        <end position="502"/>
    </location>
</feature>
<dbReference type="EnsemblFungi" id="EJT76814">
    <property type="protein sequence ID" value="EJT76814"/>
    <property type="gene ID" value="GGTG_06728"/>
</dbReference>
<dbReference type="Proteomes" id="UP000006039">
    <property type="component" value="Unassembled WGS sequence"/>
</dbReference>
<feature type="transmembrane region" description="Helical" evidence="2">
    <location>
        <begin position="290"/>
        <end position="312"/>
    </location>
</feature>
<feature type="compositionally biased region" description="Low complexity" evidence="1">
    <location>
        <begin position="241"/>
        <end position="276"/>
    </location>
</feature>
<proteinExistence type="predicted"/>
<keyword evidence="6" id="KW-1185">Reference proteome</keyword>
<dbReference type="VEuPathDB" id="FungiDB:GGTG_06728"/>
<feature type="region of interest" description="Disordered" evidence="1">
    <location>
        <begin position="344"/>
        <end position="379"/>
    </location>
</feature>
<evidence type="ECO:0000313" key="5">
    <source>
        <dbReference type="EnsemblFungi" id="EJT76814"/>
    </source>
</evidence>
<dbReference type="EMBL" id="GL385397">
    <property type="protein sequence ID" value="EJT76814.1"/>
    <property type="molecule type" value="Genomic_DNA"/>
</dbReference>
<keyword evidence="2" id="KW-1133">Transmembrane helix</keyword>
<feature type="compositionally biased region" description="Low complexity" evidence="1">
    <location>
        <begin position="194"/>
        <end position="206"/>
    </location>
</feature>
<dbReference type="HOGENOM" id="CLU_459296_0_0_1"/>
<reference evidence="4" key="3">
    <citation type="submission" date="2010-09" db="EMBL/GenBank/DDBJ databases">
        <title>Annotation of Gaeumannomyces graminis var. tritici R3-111a-1.</title>
        <authorList>
            <consortium name="The Broad Institute Genome Sequencing Platform"/>
            <person name="Ma L.-J."/>
            <person name="Dead R."/>
            <person name="Young S.K."/>
            <person name="Zeng Q."/>
            <person name="Gargeya S."/>
            <person name="Fitzgerald M."/>
            <person name="Haas B."/>
            <person name="Abouelleil A."/>
            <person name="Alvarado L."/>
            <person name="Arachchi H.M."/>
            <person name="Berlin A."/>
            <person name="Brown A."/>
            <person name="Chapman S.B."/>
            <person name="Chen Z."/>
            <person name="Dunbar C."/>
            <person name="Freedman E."/>
            <person name="Gearin G."/>
            <person name="Gellesch M."/>
            <person name="Goldberg J."/>
            <person name="Griggs A."/>
            <person name="Gujja S."/>
            <person name="Heiman D."/>
            <person name="Howarth C."/>
            <person name="Larson L."/>
            <person name="Lui A."/>
            <person name="MacDonald P.J.P."/>
            <person name="Mehta T."/>
            <person name="Montmayeur A."/>
            <person name="Murphy C."/>
            <person name="Neiman D."/>
            <person name="Pearson M."/>
            <person name="Priest M."/>
            <person name="Roberts A."/>
            <person name="Saif S."/>
            <person name="Shea T."/>
            <person name="Shenoy N."/>
            <person name="Sisk P."/>
            <person name="Stolte C."/>
            <person name="Sykes S."/>
            <person name="Yandava C."/>
            <person name="Wortman J."/>
            <person name="Nusbaum C."/>
            <person name="Birren B."/>
        </authorList>
    </citation>
    <scope>NUCLEOTIDE SEQUENCE</scope>
    <source>
        <strain evidence="4">R3-111a-1</strain>
    </source>
</reference>
<dbReference type="eggNOG" id="ENOG502RHKW">
    <property type="taxonomic scope" value="Eukaryota"/>
</dbReference>
<reference evidence="5" key="5">
    <citation type="submission" date="2018-04" db="UniProtKB">
        <authorList>
            <consortium name="EnsemblFungi"/>
        </authorList>
    </citation>
    <scope>IDENTIFICATION</scope>
    <source>
        <strain evidence="5">R3-111a-1</strain>
    </source>
</reference>
<dbReference type="RefSeq" id="XP_009222814.1">
    <property type="nucleotide sequence ID" value="XM_009224550.1"/>
</dbReference>
<gene>
    <name evidence="5" type="primary">20347186</name>
    <name evidence="4" type="ORF">GGTG_06728</name>
</gene>
<evidence type="ECO:0000256" key="3">
    <source>
        <dbReference type="SAM" id="SignalP"/>
    </source>
</evidence>
<feature type="region of interest" description="Disordered" evidence="1">
    <location>
        <begin position="222"/>
        <end position="282"/>
    </location>
</feature>
<protein>
    <submittedName>
        <fullName evidence="4 5">Uncharacterized protein</fullName>
    </submittedName>
</protein>
<keyword evidence="2" id="KW-0812">Transmembrane</keyword>
<feature type="compositionally biased region" description="Pro residues" evidence="1">
    <location>
        <begin position="182"/>
        <end position="193"/>
    </location>
</feature>
<feature type="compositionally biased region" description="Low complexity" evidence="1">
    <location>
        <begin position="531"/>
        <end position="544"/>
    </location>
</feature>
<sequence>MSLTTALAALSTVFTAPSGCATSTWLFTTNKVPSQYPPLPTDGPDPACDPPRWKDSMDERAYHFYSPAICPDGFAVGVSCTSVQLRTSEGFPSVTAGETVAFCVPSGYTCTADTTDFRGGVWGMTQTATTSGASVTVGPAMQIRWRDVDLTALQTHPLTPGLVVGATTSPGQPAASSQPPIRIVPPPPIPSVPQPSTSTRSGPDVVVVPVPTTSTLLFTTLSTSSRTSVPDTRPASSPLVTPSSSTGGPLAGTTTATSRISSTLPPSSQTSSPSTSENALISGPSSGVPVGPIILACLLSILSLVLVAFFLFRGRQGRKGPDSGPMLPVGLGVWVGRTKGAPWRRWLPTGRPKTRGIGSADAKSAAVGMPGGPRPLGTAENPAELCEYGNRYESVEEQRWSWVSRMFSIRAGRDGRPGSMTDEEYETGTGRDSKRTTRSSRWTAWDSDGAVGEQQMNLSVPPVPVPMPPPVLLAPPPKSFSARRSMASVQTTRSMRSTKTPMSLRTEAANRAARQSAAHLSVFGGGAPLRSPMKSPMKSPMSSPGISPFLAPEPSPSRLSRISDGTFGGFGGNHSDDDSSSVGRTRSPRASLGP</sequence>
<accession>J3NZN1</accession>
<reference evidence="6" key="1">
    <citation type="submission" date="2010-07" db="EMBL/GenBank/DDBJ databases">
        <title>The genome sequence of Gaeumannomyces graminis var. tritici strain R3-111a-1.</title>
        <authorList>
            <consortium name="The Broad Institute Genome Sequencing Platform"/>
            <person name="Ma L.-J."/>
            <person name="Dead R."/>
            <person name="Young S."/>
            <person name="Zeng Q."/>
            <person name="Koehrsen M."/>
            <person name="Alvarado L."/>
            <person name="Berlin A."/>
            <person name="Chapman S.B."/>
            <person name="Chen Z."/>
            <person name="Freedman E."/>
            <person name="Gellesch M."/>
            <person name="Goldberg J."/>
            <person name="Griggs A."/>
            <person name="Gujja S."/>
            <person name="Heilman E.R."/>
            <person name="Heiman D."/>
            <person name="Hepburn T."/>
            <person name="Howarth C."/>
            <person name="Jen D."/>
            <person name="Larson L."/>
            <person name="Mehta T."/>
            <person name="Neiman D."/>
            <person name="Pearson M."/>
            <person name="Roberts A."/>
            <person name="Saif S."/>
            <person name="Shea T."/>
            <person name="Shenoy N."/>
            <person name="Sisk P."/>
            <person name="Stolte C."/>
            <person name="Sykes S."/>
            <person name="Walk T."/>
            <person name="White J."/>
            <person name="Yandava C."/>
            <person name="Haas B."/>
            <person name="Nusbaum C."/>
            <person name="Birren B."/>
        </authorList>
    </citation>
    <scope>NUCLEOTIDE SEQUENCE [LARGE SCALE GENOMIC DNA]</scope>
    <source>
        <strain evidence="6">R3-111a-1</strain>
    </source>
</reference>
<name>J3NZN1_GAET3</name>
<dbReference type="AlphaFoldDB" id="J3NZN1"/>
<feature type="signal peptide" evidence="3">
    <location>
        <begin position="1"/>
        <end position="21"/>
    </location>
</feature>
<feature type="region of interest" description="Disordered" evidence="1">
    <location>
        <begin position="164"/>
        <end position="206"/>
    </location>
</feature>
<keyword evidence="3" id="KW-0732">Signal</keyword>
<feature type="region of interest" description="Disordered" evidence="1">
    <location>
        <begin position="521"/>
        <end position="594"/>
    </location>
</feature>
<reference evidence="5" key="4">
    <citation type="journal article" date="2015" name="G3 (Bethesda)">
        <title>Genome sequences of three phytopathogenic species of the Magnaporthaceae family of fungi.</title>
        <authorList>
            <person name="Okagaki L.H."/>
            <person name="Nunes C.C."/>
            <person name="Sailsbery J."/>
            <person name="Clay B."/>
            <person name="Brown D."/>
            <person name="John T."/>
            <person name="Oh Y."/>
            <person name="Young N."/>
            <person name="Fitzgerald M."/>
            <person name="Haas B.J."/>
            <person name="Zeng Q."/>
            <person name="Young S."/>
            <person name="Adiconis X."/>
            <person name="Fan L."/>
            <person name="Levin J.Z."/>
            <person name="Mitchell T.K."/>
            <person name="Okubara P.A."/>
            <person name="Farman M.L."/>
            <person name="Kohn L.M."/>
            <person name="Birren B."/>
            <person name="Ma L.-J."/>
            <person name="Dean R.A."/>
        </authorList>
    </citation>
    <scope>NUCLEOTIDE SEQUENCE</scope>
    <source>
        <strain evidence="5">R3-111a-1</strain>
    </source>
</reference>
<evidence type="ECO:0000256" key="1">
    <source>
        <dbReference type="SAM" id="MobiDB-lite"/>
    </source>
</evidence>
<dbReference type="STRING" id="644352.J3NZN1"/>
<dbReference type="OrthoDB" id="4770059at2759"/>
<evidence type="ECO:0000256" key="2">
    <source>
        <dbReference type="SAM" id="Phobius"/>
    </source>
</evidence>
<evidence type="ECO:0000313" key="4">
    <source>
        <dbReference type="EMBL" id="EJT76814.1"/>
    </source>
</evidence>
<dbReference type="GeneID" id="20347186"/>
<organism evidence="4">
    <name type="scientific">Gaeumannomyces tritici (strain R3-111a-1)</name>
    <name type="common">Wheat and barley take-all root rot fungus</name>
    <name type="synonym">Gaeumannomyces graminis var. tritici</name>
    <dbReference type="NCBI Taxonomy" id="644352"/>
    <lineage>
        <taxon>Eukaryota</taxon>
        <taxon>Fungi</taxon>
        <taxon>Dikarya</taxon>
        <taxon>Ascomycota</taxon>
        <taxon>Pezizomycotina</taxon>
        <taxon>Sordariomycetes</taxon>
        <taxon>Sordariomycetidae</taxon>
        <taxon>Magnaporthales</taxon>
        <taxon>Magnaporthaceae</taxon>
        <taxon>Gaeumannomyces</taxon>
    </lineage>
</organism>
<feature type="chain" id="PRO_5015094630" evidence="3">
    <location>
        <begin position="22"/>
        <end position="594"/>
    </location>
</feature>
<reference evidence="4" key="2">
    <citation type="submission" date="2010-07" db="EMBL/GenBank/DDBJ databases">
        <authorList>
            <consortium name="The Broad Institute Genome Sequencing Platform"/>
            <consortium name="Broad Institute Genome Sequencing Center for Infectious Disease"/>
            <person name="Ma L.-J."/>
            <person name="Dead R."/>
            <person name="Young S."/>
            <person name="Zeng Q."/>
            <person name="Koehrsen M."/>
            <person name="Alvarado L."/>
            <person name="Berlin A."/>
            <person name="Chapman S.B."/>
            <person name="Chen Z."/>
            <person name="Freedman E."/>
            <person name="Gellesch M."/>
            <person name="Goldberg J."/>
            <person name="Griggs A."/>
            <person name="Gujja S."/>
            <person name="Heilman E.R."/>
            <person name="Heiman D."/>
            <person name="Hepburn T."/>
            <person name="Howarth C."/>
            <person name="Jen D."/>
            <person name="Larson L."/>
            <person name="Mehta T."/>
            <person name="Neiman D."/>
            <person name="Pearson M."/>
            <person name="Roberts A."/>
            <person name="Saif S."/>
            <person name="Shea T."/>
            <person name="Shenoy N."/>
            <person name="Sisk P."/>
            <person name="Stolte C."/>
            <person name="Sykes S."/>
            <person name="Walk T."/>
            <person name="White J."/>
            <person name="Yandava C."/>
            <person name="Haas B."/>
            <person name="Nusbaum C."/>
            <person name="Birren B."/>
        </authorList>
    </citation>
    <scope>NUCLEOTIDE SEQUENCE</scope>
    <source>
        <strain evidence="4">R3-111a-1</strain>
    </source>
</reference>